<dbReference type="InterPro" id="IPR036457">
    <property type="entry name" value="PPM-type-like_dom_sf"/>
</dbReference>
<keyword evidence="3" id="KW-1185">Reference proteome</keyword>
<dbReference type="AlphaFoldDB" id="A0A7W0C643"/>
<sequence length="242" mass="26811">MMIGPRHRQEDCIVDGQCLFQADLLSRRHSFSTDTLLLAVCDGMGGHQGGAEASQFTCRQIESHNWTNDISRQAVHDALNTIQARAEKDLPLHCGTTIAGLLCDGMTAIVFNAGDSRVYRFHSDFIEYVSHDHSLVQDLVDQKMVNAEKAATHPYKHLIEFGIGPVFAQVWPQRNIYTDVHPVNGSATYLICSDGLTDIFPDSQIHEILGPEPVKNGARLANAARRKGLTDNTSFIIARLEE</sequence>
<reference evidence="2 3" key="1">
    <citation type="submission" date="2020-07" db="EMBL/GenBank/DDBJ databases">
        <title>Genomic Encyclopedia of Type Strains, Phase IV (KMG-IV): sequencing the most valuable type-strain genomes for metagenomic binning, comparative biology and taxonomic classification.</title>
        <authorList>
            <person name="Goeker M."/>
        </authorList>
    </citation>
    <scope>NUCLEOTIDE SEQUENCE [LARGE SCALE GENOMIC DNA]</scope>
    <source>
        <strain evidence="2 3">DSM 17721</strain>
    </source>
</reference>
<dbReference type="PROSITE" id="PS51746">
    <property type="entry name" value="PPM_2"/>
    <property type="match status" value="1"/>
</dbReference>
<evidence type="ECO:0000313" key="3">
    <source>
        <dbReference type="Proteomes" id="UP000525298"/>
    </source>
</evidence>
<dbReference type="SMART" id="SM00332">
    <property type="entry name" value="PP2Cc"/>
    <property type="match status" value="1"/>
</dbReference>
<dbReference type="SMART" id="SM00331">
    <property type="entry name" value="PP2C_SIG"/>
    <property type="match status" value="1"/>
</dbReference>
<dbReference type="SUPFAM" id="SSF81606">
    <property type="entry name" value="PP2C-like"/>
    <property type="match status" value="1"/>
</dbReference>
<protein>
    <submittedName>
        <fullName evidence="2">Serine/threonine protein phosphatase PrpC</fullName>
    </submittedName>
</protein>
<proteinExistence type="predicted"/>
<dbReference type="Pfam" id="PF13672">
    <property type="entry name" value="PP2C_2"/>
    <property type="match status" value="1"/>
</dbReference>
<dbReference type="Gene3D" id="3.60.40.10">
    <property type="entry name" value="PPM-type phosphatase domain"/>
    <property type="match status" value="1"/>
</dbReference>
<feature type="domain" description="PPM-type phosphatase" evidence="1">
    <location>
        <begin position="1"/>
        <end position="240"/>
    </location>
</feature>
<comment type="caution">
    <text evidence="2">The sequence shown here is derived from an EMBL/GenBank/DDBJ whole genome shotgun (WGS) entry which is preliminary data.</text>
</comment>
<dbReference type="EMBL" id="JACDUS010000001">
    <property type="protein sequence ID" value="MBA2879817.1"/>
    <property type="molecule type" value="Genomic_DNA"/>
</dbReference>
<accession>A0A7W0C643</accession>
<evidence type="ECO:0000313" key="2">
    <source>
        <dbReference type="EMBL" id="MBA2879817.1"/>
    </source>
</evidence>
<dbReference type="Proteomes" id="UP000525298">
    <property type="component" value="Unassembled WGS sequence"/>
</dbReference>
<dbReference type="CDD" id="cd00143">
    <property type="entry name" value="PP2Cc"/>
    <property type="match status" value="1"/>
</dbReference>
<evidence type="ECO:0000259" key="1">
    <source>
        <dbReference type="PROSITE" id="PS51746"/>
    </source>
</evidence>
<name>A0A7W0C643_9BACT</name>
<organism evidence="2 3">
    <name type="scientific">Desulfosalsimonas propionicica</name>
    <dbReference type="NCBI Taxonomy" id="332175"/>
    <lineage>
        <taxon>Bacteria</taxon>
        <taxon>Pseudomonadati</taxon>
        <taxon>Thermodesulfobacteriota</taxon>
        <taxon>Desulfobacteria</taxon>
        <taxon>Desulfobacterales</taxon>
        <taxon>Desulfosalsimonadaceae</taxon>
        <taxon>Desulfosalsimonas</taxon>
    </lineage>
</organism>
<gene>
    <name evidence="2" type="ORF">HNR65_000124</name>
</gene>
<dbReference type="InterPro" id="IPR001932">
    <property type="entry name" value="PPM-type_phosphatase-like_dom"/>
</dbReference>